<proteinExistence type="predicted"/>
<comment type="caution">
    <text evidence="1">The sequence shown here is derived from an EMBL/GenBank/DDBJ whole genome shotgun (WGS) entry which is preliminary data.</text>
</comment>
<dbReference type="EMBL" id="CAKOGL010000027">
    <property type="protein sequence ID" value="CAH2104350.1"/>
    <property type="molecule type" value="Genomic_DNA"/>
</dbReference>
<reference evidence="1" key="1">
    <citation type="submission" date="2022-03" db="EMBL/GenBank/DDBJ databases">
        <authorList>
            <person name="Tunstrom K."/>
        </authorList>
    </citation>
    <scope>NUCLEOTIDE SEQUENCE</scope>
</reference>
<evidence type="ECO:0000313" key="2">
    <source>
        <dbReference type="Proteomes" id="UP001153954"/>
    </source>
</evidence>
<gene>
    <name evidence="1" type="ORF">EEDITHA_LOCUS18733</name>
</gene>
<keyword evidence="2" id="KW-1185">Reference proteome</keyword>
<sequence length="76" mass="8405">MLLSNLPPLSVNFIKQHYKNCGCSRGGIVARARIDRVRRTAAACIRIRESFVVPPVPYQTAETGLDPKPSLTPRPC</sequence>
<dbReference type="Proteomes" id="UP001153954">
    <property type="component" value="Unassembled WGS sequence"/>
</dbReference>
<organism evidence="1 2">
    <name type="scientific">Euphydryas editha</name>
    <name type="common">Edith's checkerspot</name>
    <dbReference type="NCBI Taxonomy" id="104508"/>
    <lineage>
        <taxon>Eukaryota</taxon>
        <taxon>Metazoa</taxon>
        <taxon>Ecdysozoa</taxon>
        <taxon>Arthropoda</taxon>
        <taxon>Hexapoda</taxon>
        <taxon>Insecta</taxon>
        <taxon>Pterygota</taxon>
        <taxon>Neoptera</taxon>
        <taxon>Endopterygota</taxon>
        <taxon>Lepidoptera</taxon>
        <taxon>Glossata</taxon>
        <taxon>Ditrysia</taxon>
        <taxon>Papilionoidea</taxon>
        <taxon>Nymphalidae</taxon>
        <taxon>Nymphalinae</taxon>
        <taxon>Euphydryas</taxon>
    </lineage>
</organism>
<protein>
    <submittedName>
        <fullName evidence="1">Uncharacterized protein</fullName>
    </submittedName>
</protein>
<accession>A0AAU9UXW3</accession>
<dbReference type="AlphaFoldDB" id="A0AAU9UXW3"/>
<name>A0AAU9UXW3_EUPED</name>
<evidence type="ECO:0000313" key="1">
    <source>
        <dbReference type="EMBL" id="CAH2104350.1"/>
    </source>
</evidence>